<dbReference type="InterPro" id="IPR003439">
    <property type="entry name" value="ABC_transporter-like_ATP-bd"/>
</dbReference>
<dbReference type="RefSeq" id="WP_057793518.1">
    <property type="nucleotide sequence ID" value="NZ_CAXIBE010000020.1"/>
</dbReference>
<sequence length="268" mass="29295">MIEISSLAKRFEVDNPKKLSEQEKKDPRLKGRYFQSVKDVSFSCGHGEVLGLLGPNGAGKTTTLRMLSTALKPDSGTVVIDGEDVLANPIIARKKIGFLSSSTGLYGRLTGRENIAYFGELHGIDKSTISARIEEMADLLDMQSFLDRRAENFSSGMKQKTAIARAVIHEPSLVVLDEPTTGLDIMATSTVMDFIQRLKDKGTPVIFSTHHLDEVQMLCDRVTVINQGETVFNDSLAAFSALSGGQMHKSFLQTLKMDIGEVGNVVNL</sequence>
<keyword evidence="2" id="KW-0813">Transport</keyword>
<dbReference type="Gene3D" id="3.40.50.300">
    <property type="entry name" value="P-loop containing nucleotide triphosphate hydrolases"/>
    <property type="match status" value="1"/>
</dbReference>
<evidence type="ECO:0000256" key="3">
    <source>
        <dbReference type="ARBA" id="ARBA00022458"/>
    </source>
</evidence>
<evidence type="ECO:0000313" key="10">
    <source>
        <dbReference type="Proteomes" id="UP001170717"/>
    </source>
</evidence>
<dbReference type="PANTHER" id="PTHR42711:SF5">
    <property type="entry name" value="ABC TRANSPORTER ATP-BINDING PROTEIN NATA"/>
    <property type="match status" value="1"/>
</dbReference>
<dbReference type="PANTHER" id="PTHR42711">
    <property type="entry name" value="ABC TRANSPORTER ATP-BINDING PROTEIN"/>
    <property type="match status" value="1"/>
</dbReference>
<dbReference type="KEGG" id="asq:AVL57_05740"/>
<evidence type="ECO:0000256" key="1">
    <source>
        <dbReference type="ARBA" id="ARBA00005417"/>
    </source>
</evidence>
<feature type="domain" description="ABC transporter" evidence="6">
    <location>
        <begin position="2"/>
        <end position="252"/>
    </location>
</feature>
<name>A0AAW7YXS3_9ALTE</name>
<gene>
    <name evidence="7" type="ORF">AVL57_05740</name>
    <name evidence="8" type="ORF">Q4527_02610</name>
</gene>
<proteinExistence type="inferred from homology"/>
<dbReference type="InterPro" id="IPR003593">
    <property type="entry name" value="AAA+_ATPase"/>
</dbReference>
<dbReference type="Proteomes" id="UP000056750">
    <property type="component" value="Chromosome"/>
</dbReference>
<keyword evidence="9" id="KW-1185">Reference proteome</keyword>
<evidence type="ECO:0000313" key="9">
    <source>
        <dbReference type="Proteomes" id="UP000056750"/>
    </source>
</evidence>
<dbReference type="EMBL" id="CP013926">
    <property type="protein sequence ID" value="AMJ73520.1"/>
    <property type="molecule type" value="Genomic_DNA"/>
</dbReference>
<dbReference type="Pfam" id="PF00005">
    <property type="entry name" value="ABC_tran"/>
    <property type="match status" value="1"/>
</dbReference>
<evidence type="ECO:0000256" key="4">
    <source>
        <dbReference type="ARBA" id="ARBA00022741"/>
    </source>
</evidence>
<keyword evidence="4" id="KW-0547">Nucleotide-binding</keyword>
<reference evidence="7 9" key="1">
    <citation type="submission" date="2015-12" db="EMBL/GenBank/DDBJ databases">
        <title>Intraspecies pangenome expansion in the marine bacterium Alteromonas.</title>
        <authorList>
            <person name="Lopez-Perez M."/>
            <person name="Rodriguez-Valera F."/>
        </authorList>
    </citation>
    <scope>NUCLEOTIDE SEQUENCE [LARGE SCALE GENOMIC DNA]</scope>
    <source>
        <strain evidence="7 9">LMG 21861</strain>
    </source>
</reference>
<evidence type="ECO:0000313" key="8">
    <source>
        <dbReference type="EMBL" id="MDO6576260.1"/>
    </source>
</evidence>
<accession>A0AAW7YXS3</accession>
<protein>
    <submittedName>
        <fullName evidence="7">ABC transporter</fullName>
    </submittedName>
    <submittedName>
        <fullName evidence="8">ATP-binding cassette domain-containing protein</fullName>
    </submittedName>
</protein>
<keyword evidence="5 8" id="KW-0067">ATP-binding</keyword>
<keyword evidence="3" id="KW-0536">Nodulation</keyword>
<comment type="similarity">
    <text evidence="1">Belongs to the ABC transporter superfamily.</text>
</comment>
<organism evidence="8 10">
    <name type="scientific">Alteromonas stellipolaris</name>
    <dbReference type="NCBI Taxonomy" id="233316"/>
    <lineage>
        <taxon>Bacteria</taxon>
        <taxon>Pseudomonadati</taxon>
        <taxon>Pseudomonadota</taxon>
        <taxon>Gammaproteobacteria</taxon>
        <taxon>Alteromonadales</taxon>
        <taxon>Alteromonadaceae</taxon>
        <taxon>Alteromonas/Salinimonas group</taxon>
        <taxon>Alteromonas</taxon>
    </lineage>
</organism>
<dbReference type="SMART" id="SM00382">
    <property type="entry name" value="AAA"/>
    <property type="match status" value="1"/>
</dbReference>
<evidence type="ECO:0000256" key="5">
    <source>
        <dbReference type="ARBA" id="ARBA00022840"/>
    </source>
</evidence>
<dbReference type="AlphaFoldDB" id="A0AAW7YXS3"/>
<dbReference type="GO" id="GO:0016887">
    <property type="term" value="F:ATP hydrolysis activity"/>
    <property type="evidence" value="ECO:0007669"/>
    <property type="project" value="InterPro"/>
</dbReference>
<reference evidence="8" key="2">
    <citation type="submission" date="2023-07" db="EMBL/GenBank/DDBJ databases">
        <title>Genome content predicts the carbon catabolic preferences of heterotrophic bacteria.</title>
        <authorList>
            <person name="Gralka M."/>
        </authorList>
    </citation>
    <scope>NUCLEOTIDE SEQUENCE</scope>
    <source>
        <strain evidence="8">F2M12</strain>
    </source>
</reference>
<dbReference type="Proteomes" id="UP001170717">
    <property type="component" value="Unassembled WGS sequence"/>
</dbReference>
<evidence type="ECO:0000256" key="2">
    <source>
        <dbReference type="ARBA" id="ARBA00022448"/>
    </source>
</evidence>
<dbReference type="SUPFAM" id="SSF52540">
    <property type="entry name" value="P-loop containing nucleoside triphosphate hydrolases"/>
    <property type="match status" value="1"/>
</dbReference>
<dbReference type="PROSITE" id="PS50893">
    <property type="entry name" value="ABC_TRANSPORTER_2"/>
    <property type="match status" value="1"/>
</dbReference>
<evidence type="ECO:0000259" key="6">
    <source>
        <dbReference type="PROSITE" id="PS50893"/>
    </source>
</evidence>
<dbReference type="GO" id="GO:0005524">
    <property type="term" value="F:ATP binding"/>
    <property type="evidence" value="ECO:0007669"/>
    <property type="project" value="UniProtKB-KW"/>
</dbReference>
<dbReference type="GeneID" id="83257176"/>
<dbReference type="InterPro" id="IPR027417">
    <property type="entry name" value="P-loop_NTPase"/>
</dbReference>
<dbReference type="EMBL" id="JAUOQI010000002">
    <property type="protein sequence ID" value="MDO6576260.1"/>
    <property type="molecule type" value="Genomic_DNA"/>
</dbReference>
<dbReference type="InterPro" id="IPR050763">
    <property type="entry name" value="ABC_transporter_ATP-binding"/>
</dbReference>
<evidence type="ECO:0000313" key="7">
    <source>
        <dbReference type="EMBL" id="AMJ73520.1"/>
    </source>
</evidence>